<keyword evidence="2" id="KW-1185">Reference proteome</keyword>
<dbReference type="AlphaFoldDB" id="A0A8X6J1Y1"/>
<dbReference type="Proteomes" id="UP000887116">
    <property type="component" value="Unassembled WGS sequence"/>
</dbReference>
<comment type="caution">
    <text evidence="1">The sequence shown here is derived from an EMBL/GenBank/DDBJ whole genome shotgun (WGS) entry which is preliminary data.</text>
</comment>
<protein>
    <submittedName>
        <fullName evidence="1">Uncharacterized protein</fullName>
    </submittedName>
</protein>
<dbReference type="EMBL" id="BMAO01009833">
    <property type="protein sequence ID" value="GFR33634.1"/>
    <property type="molecule type" value="Genomic_DNA"/>
</dbReference>
<name>A0A8X6J1Y1_TRICU</name>
<sequence>MAITRDIIVGGWRVLVIEGEDTISTPCPVQLHIGRKRVEKVIDSPYIETILVCKQIAHSGRQRMNEYYATLSIIDLSVIIRNPRVPIMVCLKSGPGLVKRELLLKG</sequence>
<gene>
    <name evidence="1" type="ORF">TNCT_314431</name>
</gene>
<reference evidence="1" key="1">
    <citation type="submission" date="2020-07" db="EMBL/GenBank/DDBJ databases">
        <title>Multicomponent nature underlies the extraordinary mechanical properties of spider dragline silk.</title>
        <authorList>
            <person name="Kono N."/>
            <person name="Nakamura H."/>
            <person name="Mori M."/>
            <person name="Yoshida Y."/>
            <person name="Ohtoshi R."/>
            <person name="Malay A.D."/>
            <person name="Moran D.A.P."/>
            <person name="Tomita M."/>
            <person name="Numata K."/>
            <person name="Arakawa K."/>
        </authorList>
    </citation>
    <scope>NUCLEOTIDE SEQUENCE</scope>
</reference>
<evidence type="ECO:0000313" key="2">
    <source>
        <dbReference type="Proteomes" id="UP000887116"/>
    </source>
</evidence>
<proteinExistence type="predicted"/>
<organism evidence="1 2">
    <name type="scientific">Trichonephila clavata</name>
    <name type="common">Joro spider</name>
    <name type="synonym">Nephila clavata</name>
    <dbReference type="NCBI Taxonomy" id="2740835"/>
    <lineage>
        <taxon>Eukaryota</taxon>
        <taxon>Metazoa</taxon>
        <taxon>Ecdysozoa</taxon>
        <taxon>Arthropoda</taxon>
        <taxon>Chelicerata</taxon>
        <taxon>Arachnida</taxon>
        <taxon>Araneae</taxon>
        <taxon>Araneomorphae</taxon>
        <taxon>Entelegynae</taxon>
        <taxon>Araneoidea</taxon>
        <taxon>Nephilidae</taxon>
        <taxon>Trichonephila</taxon>
    </lineage>
</organism>
<accession>A0A8X6J1Y1</accession>
<evidence type="ECO:0000313" key="1">
    <source>
        <dbReference type="EMBL" id="GFR33634.1"/>
    </source>
</evidence>